<dbReference type="Gene3D" id="3.30.1460.10">
    <property type="match status" value="1"/>
</dbReference>
<dbReference type="RefSeq" id="WP_304122814.1">
    <property type="nucleotide sequence ID" value="NZ_DYZA01000182.1"/>
</dbReference>
<accession>A0A921AWT4</accession>
<evidence type="ECO:0000313" key="2">
    <source>
        <dbReference type="Proteomes" id="UP000698963"/>
    </source>
</evidence>
<dbReference type="Proteomes" id="UP000698963">
    <property type="component" value="Unassembled WGS sequence"/>
</dbReference>
<proteinExistence type="predicted"/>
<reference evidence="1" key="1">
    <citation type="journal article" date="2021" name="PeerJ">
        <title>Extensive microbial diversity within the chicken gut microbiome revealed by metagenomics and culture.</title>
        <authorList>
            <person name="Gilroy R."/>
            <person name="Ravi A."/>
            <person name="Getino M."/>
            <person name="Pursley I."/>
            <person name="Horton D.L."/>
            <person name="Alikhan N.F."/>
            <person name="Baker D."/>
            <person name="Gharbi K."/>
            <person name="Hall N."/>
            <person name="Watson M."/>
            <person name="Adriaenssens E.M."/>
            <person name="Foster-Nyarko E."/>
            <person name="Jarju S."/>
            <person name="Secka A."/>
            <person name="Antonio M."/>
            <person name="Oren A."/>
            <person name="Chaudhuri R.R."/>
            <person name="La Ragione R."/>
            <person name="Hildebrand F."/>
            <person name="Pallen M.J."/>
        </authorList>
    </citation>
    <scope>NUCLEOTIDE SEQUENCE</scope>
    <source>
        <strain evidence="1">ChiGjej2B2-19336</strain>
    </source>
</reference>
<organism evidence="1 2">
    <name type="scientific">Mailhella massiliensis</name>
    <dbReference type="NCBI Taxonomy" id="1903261"/>
    <lineage>
        <taxon>Bacteria</taxon>
        <taxon>Pseudomonadati</taxon>
        <taxon>Thermodesulfobacteriota</taxon>
        <taxon>Desulfovibrionia</taxon>
        <taxon>Desulfovibrionales</taxon>
        <taxon>Desulfovibrionaceae</taxon>
        <taxon>Mailhella</taxon>
    </lineage>
</organism>
<reference evidence="1" key="2">
    <citation type="submission" date="2021-09" db="EMBL/GenBank/DDBJ databases">
        <authorList>
            <person name="Gilroy R."/>
        </authorList>
    </citation>
    <scope>NUCLEOTIDE SEQUENCE</scope>
    <source>
        <strain evidence="1">ChiGjej2B2-19336</strain>
    </source>
</reference>
<dbReference type="CDD" id="cd16364">
    <property type="entry name" value="T3SC_I-like"/>
    <property type="match status" value="1"/>
</dbReference>
<comment type="caution">
    <text evidence="1">The sequence shown here is derived from an EMBL/GenBank/DDBJ whole genome shotgun (WGS) entry which is preliminary data.</text>
</comment>
<dbReference type="GO" id="GO:0030254">
    <property type="term" value="P:protein secretion by the type III secretion system"/>
    <property type="evidence" value="ECO:0007669"/>
    <property type="project" value="InterPro"/>
</dbReference>
<dbReference type="EMBL" id="DYZA01000182">
    <property type="protein sequence ID" value="HJD97770.1"/>
    <property type="molecule type" value="Genomic_DNA"/>
</dbReference>
<dbReference type="Pfam" id="PF05932">
    <property type="entry name" value="CesT"/>
    <property type="match status" value="1"/>
</dbReference>
<evidence type="ECO:0000313" key="1">
    <source>
        <dbReference type="EMBL" id="HJD97770.1"/>
    </source>
</evidence>
<dbReference type="AlphaFoldDB" id="A0A921AWT4"/>
<dbReference type="InterPro" id="IPR010261">
    <property type="entry name" value="Tir_chaperone"/>
</dbReference>
<sequence>MQEQFLELITAFLDEAGIKRTVTPGENPVSVSLGDMAFHIGLFESHRAIIMQAIAGVLPSSNGEAFCMELLRMNSLFRGTRGATLGLEGDAVTLQSFIPLDGLSKETFIARAVAFLEALLAVMEDFDNIARRSETEKTETLESDLLNMQNMLRI</sequence>
<protein>
    <submittedName>
        <fullName evidence="1">Type III secretion system chaperone</fullName>
    </submittedName>
</protein>
<name>A0A921AWT4_9BACT</name>
<gene>
    <name evidence="1" type="ORF">K8W16_09015</name>
</gene>
<dbReference type="SUPFAM" id="SSF69635">
    <property type="entry name" value="Type III secretory system chaperone-like"/>
    <property type="match status" value="1"/>
</dbReference>